<dbReference type="InterPro" id="IPR039428">
    <property type="entry name" value="NUOK/Mnh_C1-like"/>
</dbReference>
<keyword evidence="3" id="KW-1003">Cell membrane</keyword>
<keyword evidence="6 8" id="KW-0472">Membrane</keyword>
<dbReference type="NCBIfam" id="NF005929">
    <property type="entry name" value="PRK07946.1"/>
    <property type="match status" value="1"/>
</dbReference>
<comment type="similarity">
    <text evidence="2">Belongs to the CPA3 antiporters (TC 2.A.63) subunit C family.</text>
</comment>
<proteinExistence type="inferred from homology"/>
<comment type="caution">
    <text evidence="9">The sequence shown here is derived from an EMBL/GenBank/DDBJ whole genome shotgun (WGS) entry which is preliminary data.</text>
</comment>
<dbReference type="AlphaFoldDB" id="A0A2M9D0S9"/>
<dbReference type="PANTHER" id="PTHR34583">
    <property type="entry name" value="ANTIPORTER SUBUNIT MNHC2-RELATED"/>
    <property type="match status" value="1"/>
</dbReference>
<dbReference type="GO" id="GO:0005886">
    <property type="term" value="C:plasma membrane"/>
    <property type="evidence" value="ECO:0007669"/>
    <property type="project" value="UniProtKB-SubCell"/>
</dbReference>
<dbReference type="Pfam" id="PF00420">
    <property type="entry name" value="Oxidored_q2"/>
    <property type="match status" value="1"/>
</dbReference>
<evidence type="ECO:0000313" key="9">
    <source>
        <dbReference type="EMBL" id="PJJ77685.1"/>
    </source>
</evidence>
<dbReference type="Gene3D" id="1.10.287.3510">
    <property type="match status" value="1"/>
</dbReference>
<comment type="subcellular location">
    <subcellularLocation>
        <location evidence="1">Cell membrane</location>
        <topology evidence="1">Multi-pass membrane protein</topology>
    </subcellularLocation>
</comment>
<evidence type="ECO:0000256" key="8">
    <source>
        <dbReference type="SAM" id="Phobius"/>
    </source>
</evidence>
<evidence type="ECO:0000256" key="3">
    <source>
        <dbReference type="ARBA" id="ARBA00022475"/>
    </source>
</evidence>
<evidence type="ECO:0000313" key="10">
    <source>
        <dbReference type="Proteomes" id="UP000231693"/>
    </source>
</evidence>
<evidence type="ECO:0000256" key="4">
    <source>
        <dbReference type="ARBA" id="ARBA00022692"/>
    </source>
</evidence>
<evidence type="ECO:0000256" key="5">
    <source>
        <dbReference type="ARBA" id="ARBA00022989"/>
    </source>
</evidence>
<accession>A0A2M9D0S9</accession>
<protein>
    <submittedName>
        <fullName evidence="9">Multisubunit sodium/proton antiporter MrpC subunit</fullName>
    </submittedName>
</protein>
<dbReference type="InterPro" id="IPR050601">
    <property type="entry name" value="CPA3_antiporter_subunitC"/>
</dbReference>
<feature type="compositionally biased region" description="Basic and acidic residues" evidence="7">
    <location>
        <begin position="157"/>
        <end position="180"/>
    </location>
</feature>
<keyword evidence="4 8" id="KW-0812">Transmembrane</keyword>
<feature type="transmembrane region" description="Helical" evidence="8">
    <location>
        <begin position="86"/>
        <end position="110"/>
    </location>
</feature>
<keyword evidence="10" id="KW-1185">Reference proteome</keyword>
<keyword evidence="5 8" id="KW-1133">Transmembrane helix</keyword>
<reference evidence="9 10" key="1">
    <citation type="submission" date="2017-11" db="EMBL/GenBank/DDBJ databases">
        <title>Genomic Encyclopedia of Archaeal and Bacterial Type Strains, Phase II (KMG-II): From Individual Species to Whole Genera.</title>
        <authorList>
            <person name="Goeker M."/>
        </authorList>
    </citation>
    <scope>NUCLEOTIDE SEQUENCE [LARGE SCALE GENOMIC DNA]</scope>
    <source>
        <strain evidence="9 10">DSM 25478</strain>
    </source>
</reference>
<feature type="transmembrane region" description="Helical" evidence="8">
    <location>
        <begin position="20"/>
        <end position="39"/>
    </location>
</feature>
<dbReference type="Proteomes" id="UP000231693">
    <property type="component" value="Unassembled WGS sequence"/>
</dbReference>
<organism evidence="9 10">
    <name type="scientific">Sediminihabitans luteus</name>
    <dbReference type="NCBI Taxonomy" id="1138585"/>
    <lineage>
        <taxon>Bacteria</taxon>
        <taxon>Bacillati</taxon>
        <taxon>Actinomycetota</taxon>
        <taxon>Actinomycetes</taxon>
        <taxon>Micrococcales</taxon>
        <taxon>Cellulomonadaceae</taxon>
        <taxon>Sediminihabitans</taxon>
    </lineage>
</organism>
<evidence type="ECO:0000256" key="1">
    <source>
        <dbReference type="ARBA" id="ARBA00004651"/>
    </source>
</evidence>
<feature type="transmembrane region" description="Helical" evidence="8">
    <location>
        <begin position="46"/>
        <end position="66"/>
    </location>
</feature>
<gene>
    <name evidence="9" type="ORF">CLV28_0910</name>
</gene>
<name>A0A2M9D0S9_9CELL</name>
<evidence type="ECO:0000256" key="6">
    <source>
        <dbReference type="ARBA" id="ARBA00023136"/>
    </source>
</evidence>
<evidence type="ECO:0000256" key="7">
    <source>
        <dbReference type="SAM" id="MobiDB-lite"/>
    </source>
</evidence>
<sequence length="180" mass="19011">MISAESVPNPPDLGLSMVPSLALVLAIGVLFTTGVYLLLERSLTRVLIGFVLVGNGANLLLLVAGGRAGGAPIVGLTATERMSDPLVQAMILTAIVITLGITAFVLAMAYRSWQLHGHDEVQDDLEDRRIARIAAENAPVYDDTDASDASTLDDEASTVRDDTSELGSGDRRRHDDGGRA</sequence>
<evidence type="ECO:0000256" key="2">
    <source>
        <dbReference type="ARBA" id="ARBA00010388"/>
    </source>
</evidence>
<feature type="region of interest" description="Disordered" evidence="7">
    <location>
        <begin position="139"/>
        <end position="180"/>
    </location>
</feature>
<feature type="compositionally biased region" description="Acidic residues" evidence="7">
    <location>
        <begin position="142"/>
        <end position="156"/>
    </location>
</feature>
<dbReference type="PANTHER" id="PTHR34583:SF2">
    <property type="entry name" value="ANTIPORTER SUBUNIT MNHC2-RELATED"/>
    <property type="match status" value="1"/>
</dbReference>
<dbReference type="EMBL" id="PGFE01000001">
    <property type="protein sequence ID" value="PJJ77685.1"/>
    <property type="molecule type" value="Genomic_DNA"/>
</dbReference>